<keyword evidence="2" id="KW-1185">Reference proteome</keyword>
<reference evidence="2" key="1">
    <citation type="submission" date="2017-02" db="EMBL/GenBank/DDBJ databases">
        <authorList>
            <person name="Varghese N."/>
            <person name="Submissions S."/>
        </authorList>
    </citation>
    <scope>NUCLEOTIDE SEQUENCE [LARGE SCALE GENOMIC DNA]</scope>
    <source>
        <strain evidence="2">SM117</strain>
    </source>
</reference>
<evidence type="ECO:0000313" key="1">
    <source>
        <dbReference type="EMBL" id="SLK13509.1"/>
    </source>
</evidence>
<dbReference type="NCBIfam" id="TIGR02292">
    <property type="entry name" value="ygfB_yecA"/>
    <property type="match status" value="1"/>
</dbReference>
<evidence type="ECO:0008006" key="3">
    <source>
        <dbReference type="Google" id="ProtNLM"/>
    </source>
</evidence>
<dbReference type="Pfam" id="PF03695">
    <property type="entry name" value="UPF0149"/>
    <property type="match status" value="1"/>
</dbReference>
<evidence type="ECO:0000313" key="2">
    <source>
        <dbReference type="Proteomes" id="UP000190989"/>
    </source>
</evidence>
<dbReference type="InterPro" id="IPR004027">
    <property type="entry name" value="SEC_C_motif"/>
</dbReference>
<accession>A0A1U6IZR6</accession>
<dbReference type="SUPFAM" id="SSF103642">
    <property type="entry name" value="Sec-C motif"/>
    <property type="match status" value="1"/>
</dbReference>
<sequence length="225" mass="25011">MALAGATRYCSGRMTTSQPLSALFAPLNWDPDLLPPLEMDGYLTGVLVTPELEIADWIADLWTAIPPVTDKARMQQALAAVLARFKAIEADLQKGWPGYQPSFCERGKKADHDRVRGWMKGFYKAMTIHPEYWTDIADDERTATFLGLIVGFIETDEQIEERDDADDIRDEHAELLPRAIVGMRSLALLHDGDANGLRSIQANKIGRNDPCPCGSGKKYKRCCAA</sequence>
<proteinExistence type="predicted"/>
<dbReference type="RefSeq" id="WP_079732146.1">
    <property type="nucleotide sequence ID" value="NZ_FVZE01000030.1"/>
</dbReference>
<name>A0A1U6IZR6_9SPHN</name>
<dbReference type="STRING" id="428990.SAMN06295987_1301"/>
<dbReference type="InterPro" id="IPR036255">
    <property type="entry name" value="YgfB-like_sf"/>
</dbReference>
<gene>
    <name evidence="1" type="ORF">SAMN06295987_1301</name>
</gene>
<protein>
    <recommendedName>
        <fullName evidence="3">YecA family protein</fullName>
    </recommendedName>
</protein>
<dbReference type="Pfam" id="PF02810">
    <property type="entry name" value="SEC-C"/>
    <property type="match status" value="1"/>
</dbReference>
<dbReference type="Proteomes" id="UP000190989">
    <property type="component" value="Unassembled WGS sequence"/>
</dbReference>
<dbReference type="SUPFAM" id="SSF101327">
    <property type="entry name" value="YgfB-like"/>
    <property type="match status" value="1"/>
</dbReference>
<dbReference type="Gene3D" id="3.10.450.50">
    <property type="match status" value="1"/>
</dbReference>
<dbReference type="AlphaFoldDB" id="A0A1U6IZR6"/>
<organism evidence="1 2">
    <name type="scientific">Novosphingobium mathurense</name>
    <dbReference type="NCBI Taxonomy" id="428990"/>
    <lineage>
        <taxon>Bacteria</taxon>
        <taxon>Pseudomonadati</taxon>
        <taxon>Pseudomonadota</taxon>
        <taxon>Alphaproteobacteria</taxon>
        <taxon>Sphingomonadales</taxon>
        <taxon>Sphingomonadaceae</taxon>
        <taxon>Novosphingobium</taxon>
    </lineage>
</organism>
<dbReference type="InterPro" id="IPR011978">
    <property type="entry name" value="YgfB-like"/>
</dbReference>
<dbReference type="EMBL" id="FVZE01000030">
    <property type="protein sequence ID" value="SLK13509.1"/>
    <property type="molecule type" value="Genomic_DNA"/>
</dbReference>